<name>A0AAV7QRW5_PLEWA</name>
<feature type="region of interest" description="Disordered" evidence="10">
    <location>
        <begin position="1"/>
        <end position="83"/>
    </location>
</feature>
<dbReference type="InterPro" id="IPR027417">
    <property type="entry name" value="P-loop_NTPase"/>
</dbReference>
<dbReference type="Proteomes" id="UP001066276">
    <property type="component" value="Chromosome 6"/>
</dbReference>
<evidence type="ECO:0000256" key="9">
    <source>
        <dbReference type="ARBA" id="ARBA00071212"/>
    </source>
</evidence>
<keyword evidence="6" id="KW-0418">Kinase</keyword>
<dbReference type="InterPro" id="IPR045116">
    <property type="entry name" value="Clp1/Grc3"/>
</dbReference>
<dbReference type="EMBL" id="JANPWB010000010">
    <property type="protein sequence ID" value="KAJ1142157.1"/>
    <property type="molecule type" value="Genomic_DNA"/>
</dbReference>
<accession>A0AAV7QRW5</accession>
<reference evidence="14" key="1">
    <citation type="journal article" date="2022" name="bioRxiv">
        <title>Sequencing and chromosome-scale assembly of the giantPleurodeles waltlgenome.</title>
        <authorList>
            <person name="Brown T."/>
            <person name="Elewa A."/>
            <person name="Iarovenko S."/>
            <person name="Subramanian E."/>
            <person name="Araus A.J."/>
            <person name="Petzold A."/>
            <person name="Susuki M."/>
            <person name="Suzuki K.-i.T."/>
            <person name="Hayashi T."/>
            <person name="Toyoda A."/>
            <person name="Oliveira C."/>
            <person name="Osipova E."/>
            <person name="Leigh N.D."/>
            <person name="Simon A."/>
            <person name="Yun M.H."/>
        </authorList>
    </citation>
    <scope>NUCLEOTIDE SEQUENCE</scope>
    <source>
        <strain evidence="14">20211129_DDA</strain>
        <tissue evidence="14">Liver</tissue>
    </source>
</reference>
<evidence type="ECO:0000313" key="15">
    <source>
        <dbReference type="Proteomes" id="UP001066276"/>
    </source>
</evidence>
<dbReference type="Pfam" id="PF16575">
    <property type="entry name" value="CLP1_P"/>
    <property type="match status" value="1"/>
</dbReference>
<comment type="similarity">
    <text evidence="2">Belongs to the Clp1 family. NOL9/GRC3 subfamily.</text>
</comment>
<keyword evidence="8" id="KW-0539">Nucleus</keyword>
<dbReference type="GO" id="GO:0005524">
    <property type="term" value="F:ATP binding"/>
    <property type="evidence" value="ECO:0007669"/>
    <property type="project" value="UniProtKB-KW"/>
</dbReference>
<gene>
    <name evidence="14" type="ORF">NDU88_008484</name>
</gene>
<dbReference type="InterPro" id="IPR057570">
    <property type="entry name" value="NOL9_C"/>
</dbReference>
<evidence type="ECO:0000256" key="2">
    <source>
        <dbReference type="ARBA" id="ARBA00011003"/>
    </source>
</evidence>
<keyword evidence="5" id="KW-0547">Nucleotide-binding</keyword>
<evidence type="ECO:0000256" key="8">
    <source>
        <dbReference type="ARBA" id="ARBA00023242"/>
    </source>
</evidence>
<dbReference type="Pfam" id="PF25467">
    <property type="entry name" value="NOL9_C"/>
    <property type="match status" value="1"/>
</dbReference>
<evidence type="ECO:0000259" key="13">
    <source>
        <dbReference type="Pfam" id="PF25467"/>
    </source>
</evidence>
<keyword evidence="4" id="KW-0808">Transferase</keyword>
<feature type="domain" description="NOL9 C-terminal" evidence="13">
    <location>
        <begin position="522"/>
        <end position="622"/>
    </location>
</feature>
<keyword evidence="3" id="KW-0698">rRNA processing</keyword>
<dbReference type="GO" id="GO:0000448">
    <property type="term" value="P:cleavage in ITS2 between 5.8S rRNA and LSU-rRNA of tricistronic rRNA transcript (SSU-rRNA, 5.8S rRNA, LSU-rRNA)"/>
    <property type="evidence" value="ECO:0007669"/>
    <property type="project" value="TreeGrafter"/>
</dbReference>
<dbReference type="InterPro" id="IPR032319">
    <property type="entry name" value="CLP1_P"/>
</dbReference>
<feature type="domain" description="NOL9 N-terminal" evidence="12">
    <location>
        <begin position="98"/>
        <end position="241"/>
    </location>
</feature>
<comment type="subcellular location">
    <subcellularLocation>
        <location evidence="1">Nucleus</location>
        <location evidence="1">Nucleolus</location>
    </subcellularLocation>
</comment>
<dbReference type="PANTHER" id="PTHR12755:SF3">
    <property type="entry name" value="POLYNUCLEOTIDE 5'-HYDROXYL-KINASE NOL9"/>
    <property type="match status" value="1"/>
</dbReference>
<keyword evidence="7" id="KW-0067">ATP-binding</keyword>
<evidence type="ECO:0000256" key="3">
    <source>
        <dbReference type="ARBA" id="ARBA00022552"/>
    </source>
</evidence>
<protein>
    <recommendedName>
        <fullName evidence="9">Polynucleotide 5'-hydroxyl-kinase NOL9</fullName>
    </recommendedName>
</protein>
<dbReference type="GO" id="GO:0005730">
    <property type="term" value="C:nucleolus"/>
    <property type="evidence" value="ECO:0007669"/>
    <property type="project" value="UniProtKB-SubCell"/>
</dbReference>
<feature type="compositionally biased region" description="Basic residues" evidence="10">
    <location>
        <begin position="10"/>
        <end position="27"/>
    </location>
</feature>
<dbReference type="AlphaFoldDB" id="A0AAV7QRW5"/>
<evidence type="ECO:0000256" key="5">
    <source>
        <dbReference type="ARBA" id="ARBA00022741"/>
    </source>
</evidence>
<evidence type="ECO:0000313" key="14">
    <source>
        <dbReference type="EMBL" id="KAJ1142157.1"/>
    </source>
</evidence>
<sequence length="670" mass="74416">MRGAMLYRRFGSRSARRGRPVKSRNRKGTTAVKRQPHPTTMPPAPDHEEELWRSYAEEEDEMAQGMEEPTAPEEQNDNSGAAENELPGLVSVQAAPGACVVLIPSAQKLTFTGKCHMTCLFGSVKVFGFTIHDGQPSYSLYSAHTHNALTIEAQPHTKSRKSKKEARKEARAMLREYLPLAGRRTLMAHFTPICSIVLLEGLEDTITSFILRHQEYTKIFTPKLKEKMSSTSPEEAALASAGITILNAECAHVISKSYIAATEKLIQASIDDDVCPIILVSGPRNVGKSTFNRHLINQLLNQIPCVQYLECDVGQTEFTPPGCVSLLDITEPVLGPPFTHQRDPRRMVYYGEASCENDLERYIDAVKYVISFYKREAPLIINTLGWVKGFGLMLLIDIIRLVSPSHIVQISVKDTDDMPQLTPQYIHEACGLHTKGKPQAKHKNLGISSEDEEPMEESGGNCHFQISTEHILLSVSSEFSGAGDSNNMRCHSNILRDLAMLGYLSKLQPAELERPLSLNGLIPYQVPFNAVAVRIIHTDVAFSHTLYSVNASWVGLCSLLEDVGCESDGPIFLAQTPVCDCFGFGIVRGIDMEKKVYHILTPVAPQRLRLVNCLLIGSINVPHSIFKNQPEVKGDVPYVTTEYNFEIMGAGKIKINKQLKRREHNRLSGP</sequence>
<evidence type="ECO:0000256" key="10">
    <source>
        <dbReference type="SAM" id="MobiDB-lite"/>
    </source>
</evidence>
<keyword evidence="15" id="KW-1185">Reference proteome</keyword>
<dbReference type="Gene3D" id="3.40.50.300">
    <property type="entry name" value="P-loop containing nucleotide triphosphate hydrolases"/>
    <property type="match status" value="1"/>
</dbReference>
<dbReference type="InterPro" id="IPR057573">
    <property type="entry name" value="NOL9_N"/>
</dbReference>
<organism evidence="14 15">
    <name type="scientific">Pleurodeles waltl</name>
    <name type="common">Iberian ribbed newt</name>
    <dbReference type="NCBI Taxonomy" id="8319"/>
    <lineage>
        <taxon>Eukaryota</taxon>
        <taxon>Metazoa</taxon>
        <taxon>Chordata</taxon>
        <taxon>Craniata</taxon>
        <taxon>Vertebrata</taxon>
        <taxon>Euteleostomi</taxon>
        <taxon>Amphibia</taxon>
        <taxon>Batrachia</taxon>
        <taxon>Caudata</taxon>
        <taxon>Salamandroidea</taxon>
        <taxon>Salamandridae</taxon>
        <taxon>Pleurodelinae</taxon>
        <taxon>Pleurodeles</taxon>
    </lineage>
</organism>
<proteinExistence type="inferred from homology"/>
<dbReference type="Pfam" id="PF24419">
    <property type="entry name" value="Cupin_NOL9"/>
    <property type="match status" value="1"/>
</dbReference>
<evidence type="ECO:0000259" key="11">
    <source>
        <dbReference type="Pfam" id="PF16575"/>
    </source>
</evidence>
<comment type="caution">
    <text evidence="14">The sequence shown here is derived from an EMBL/GenBank/DDBJ whole genome shotgun (WGS) entry which is preliminary data.</text>
</comment>
<dbReference type="PANTHER" id="PTHR12755">
    <property type="entry name" value="CLEAVAGE/POLYADENYLATION FACTOR IA SUBUNIT CLP1P"/>
    <property type="match status" value="1"/>
</dbReference>
<dbReference type="GO" id="GO:0051731">
    <property type="term" value="F:polynucleotide 5'-hydroxyl-kinase activity"/>
    <property type="evidence" value="ECO:0007669"/>
    <property type="project" value="InterPro"/>
</dbReference>
<feature type="domain" description="Clp1 P-loop" evidence="11">
    <location>
        <begin position="282"/>
        <end position="412"/>
    </location>
</feature>
<evidence type="ECO:0000259" key="12">
    <source>
        <dbReference type="Pfam" id="PF24419"/>
    </source>
</evidence>
<evidence type="ECO:0000256" key="7">
    <source>
        <dbReference type="ARBA" id="ARBA00022840"/>
    </source>
</evidence>
<evidence type="ECO:0000256" key="1">
    <source>
        <dbReference type="ARBA" id="ARBA00004604"/>
    </source>
</evidence>
<evidence type="ECO:0000256" key="4">
    <source>
        <dbReference type="ARBA" id="ARBA00022679"/>
    </source>
</evidence>
<evidence type="ECO:0000256" key="6">
    <source>
        <dbReference type="ARBA" id="ARBA00022777"/>
    </source>
</evidence>